<evidence type="ECO:0000313" key="2">
    <source>
        <dbReference type="EMBL" id="AHJ87793.1"/>
    </source>
</evidence>
<evidence type="ECO:0000313" key="3">
    <source>
        <dbReference type="Proteomes" id="UP000030233"/>
    </source>
</evidence>
<dbReference type="EMBL" id="KJ010548">
    <property type="protein sequence ID" value="AHJ87793.1"/>
    <property type="molecule type" value="Genomic_DNA"/>
</dbReference>
<reference evidence="2 3" key="1">
    <citation type="journal article" date="2015" name="Appl. Environ. Microbiol.">
        <title>Effects of actin-like proteins encoded by two Bacillus pumilus phages on unstable lysogeny, revealed by genomic analysis.</title>
        <authorList>
            <person name="Yuan Y."/>
            <person name="Peng Q."/>
            <person name="Wu D."/>
            <person name="Kou Z."/>
            <person name="Wu Y."/>
            <person name="Liu P."/>
            <person name="Gao M."/>
        </authorList>
    </citation>
    <scope>NUCLEOTIDE SEQUENCE [LARGE SCALE GENOMIC DNA]</scope>
</reference>
<protein>
    <submittedName>
        <fullName evidence="2">Uncharacterized protein</fullName>
    </submittedName>
</protein>
<evidence type="ECO:0000256" key="1">
    <source>
        <dbReference type="SAM" id="MobiDB-lite"/>
    </source>
</evidence>
<sequence length="286" mass="32394">MSKKKYHLSPQSVQELTERLMKAAHEPDTVNENITEDFMNRVVKITSIYEAIEREEQLNKTYQGLLSLHGFESIYDMYLYAMSCSQLESMVKRKDYSKLVPVKRKVMRNGKETEVTVYEDPNKDNKEDTDSSDSGSQGSRGGHARDHSKKVHGKDKKVDPQKVAKLKQISLDMPNGKNFRDQSDYFLEVTDEQGNTVGIVGYSSKGNYLVMDFYVSDGEVSGVAAVGFSILIRLAISEKKGVKAENNPEAAAFYARCGLQQKGEYWEATAQELKNFYGDTDFHVDF</sequence>
<name>A0A0A0PLQ2_9CAUD</name>
<organism evidence="2 3">
    <name type="scientific">Bacillus phage Bp8p-T</name>
    <dbReference type="NCBI Taxonomy" id="1445811"/>
    <lineage>
        <taxon>Viruses</taxon>
        <taxon>Duplodnaviria</taxon>
        <taxon>Heunggongvirae</taxon>
        <taxon>Uroviricota</taxon>
        <taxon>Caudoviricetes</taxon>
        <taxon>Herelleviridae</taxon>
        <taxon>Bastillevirinae</taxon>
        <taxon>Agatevirus</taxon>
        <taxon>Agatevirus Bp8pC</taxon>
    </lineage>
</organism>
<feature type="region of interest" description="Disordered" evidence="1">
    <location>
        <begin position="111"/>
        <end position="161"/>
    </location>
</feature>
<proteinExistence type="predicted"/>
<accession>A0A0A0PLQ2</accession>
<gene>
    <name evidence="2" type="ORF">Bp8pT_152</name>
</gene>
<feature type="compositionally biased region" description="Basic and acidic residues" evidence="1">
    <location>
        <begin position="111"/>
        <end position="129"/>
    </location>
</feature>
<dbReference type="Proteomes" id="UP000030233">
    <property type="component" value="Segment"/>
</dbReference>
<feature type="compositionally biased region" description="Basic residues" evidence="1">
    <location>
        <begin position="146"/>
        <end position="155"/>
    </location>
</feature>